<evidence type="ECO:0000313" key="3">
    <source>
        <dbReference type="Proteomes" id="UP001500831"/>
    </source>
</evidence>
<gene>
    <name evidence="2" type="ORF">GCM10010517_03200</name>
</gene>
<dbReference type="Pfam" id="PF13471">
    <property type="entry name" value="Transglut_core3"/>
    <property type="match status" value="1"/>
</dbReference>
<comment type="caution">
    <text evidence="2">The sequence shown here is derived from an EMBL/GenBank/DDBJ whole genome shotgun (WGS) entry which is preliminary data.</text>
</comment>
<evidence type="ECO:0000259" key="1">
    <source>
        <dbReference type="Pfam" id="PF13471"/>
    </source>
</evidence>
<dbReference type="Proteomes" id="UP001500831">
    <property type="component" value="Unassembled WGS sequence"/>
</dbReference>
<accession>A0ABP6I5E4</accession>
<dbReference type="InterPro" id="IPR032708">
    <property type="entry name" value="McjB_C"/>
</dbReference>
<proteinExistence type="predicted"/>
<dbReference type="RefSeq" id="WP_425581929.1">
    <property type="nucleotide sequence ID" value="NZ_BAAAVI010000001.1"/>
</dbReference>
<keyword evidence="3" id="KW-1185">Reference proteome</keyword>
<protein>
    <recommendedName>
        <fullName evidence="1">Microcin J25-processing protein McjB C-terminal domain-containing protein</fullName>
    </recommendedName>
</protein>
<name>A0ABP6I5E4_9ACTN</name>
<sequence length="127" mass="13858">MIRALRASRAAIRFLERSRSANGSYSLTEWPEVKRIRLLGPGDVGNGVAALRLAQRCTVGFLDPIEDALHLTAGLRFMGFDATFHVGREAFAANPPPGLHAWVECDGRVVSTSLPVREEYVEVAALP</sequence>
<reference evidence="3" key="1">
    <citation type="journal article" date="2019" name="Int. J. Syst. Evol. Microbiol.">
        <title>The Global Catalogue of Microorganisms (GCM) 10K type strain sequencing project: providing services to taxonomists for standard genome sequencing and annotation.</title>
        <authorList>
            <consortium name="The Broad Institute Genomics Platform"/>
            <consortium name="The Broad Institute Genome Sequencing Center for Infectious Disease"/>
            <person name="Wu L."/>
            <person name="Ma J."/>
        </authorList>
    </citation>
    <scope>NUCLEOTIDE SEQUENCE [LARGE SCALE GENOMIC DNA]</scope>
    <source>
        <strain evidence="3">JCM 6242</strain>
    </source>
</reference>
<dbReference type="EMBL" id="BAAAVI010000001">
    <property type="protein sequence ID" value="GAA2846490.1"/>
    <property type="molecule type" value="Genomic_DNA"/>
</dbReference>
<evidence type="ECO:0000313" key="2">
    <source>
        <dbReference type="EMBL" id="GAA2846490.1"/>
    </source>
</evidence>
<feature type="domain" description="Microcin J25-processing protein McjB C-terminal" evidence="1">
    <location>
        <begin position="44"/>
        <end position="122"/>
    </location>
</feature>
<organism evidence="2 3">
    <name type="scientific">Streptosporangium fragile</name>
    <dbReference type="NCBI Taxonomy" id="46186"/>
    <lineage>
        <taxon>Bacteria</taxon>
        <taxon>Bacillati</taxon>
        <taxon>Actinomycetota</taxon>
        <taxon>Actinomycetes</taxon>
        <taxon>Streptosporangiales</taxon>
        <taxon>Streptosporangiaceae</taxon>
        <taxon>Streptosporangium</taxon>
    </lineage>
</organism>